<evidence type="ECO:0000259" key="1">
    <source>
        <dbReference type="Pfam" id="PF00534"/>
    </source>
</evidence>
<evidence type="ECO:0000313" key="3">
    <source>
        <dbReference type="EMBL" id="GAS84704.1"/>
    </source>
</evidence>
<dbReference type="PANTHER" id="PTHR41244">
    <property type="entry name" value="RHAMNAN SYNTHESIS F"/>
    <property type="match status" value="1"/>
</dbReference>
<evidence type="ECO:0000259" key="2">
    <source>
        <dbReference type="Pfam" id="PF00535"/>
    </source>
</evidence>
<dbReference type="EMBL" id="BCNV01000005">
    <property type="protein sequence ID" value="GAS84704.1"/>
    <property type="molecule type" value="Genomic_DNA"/>
</dbReference>
<dbReference type="Pfam" id="PF14307">
    <property type="entry name" value="Glyco_tran_WbsX"/>
    <property type="match status" value="1"/>
</dbReference>
<dbReference type="Gene3D" id="3.20.20.80">
    <property type="entry name" value="Glycosidases"/>
    <property type="match status" value="1"/>
</dbReference>
<dbReference type="CDD" id="cd03801">
    <property type="entry name" value="GT4_PimA-like"/>
    <property type="match status" value="1"/>
</dbReference>
<gene>
    <name evidence="3" type="ORF">PAHA3_4807</name>
</gene>
<dbReference type="Gene3D" id="3.40.50.2000">
    <property type="entry name" value="Glycogen Phosphorylase B"/>
    <property type="match status" value="2"/>
</dbReference>
<dbReference type="AlphaFoldDB" id="A0A100VRY8"/>
<feature type="domain" description="Glycosyl transferase family 1" evidence="1">
    <location>
        <begin position="638"/>
        <end position="799"/>
    </location>
</feature>
<dbReference type="Proteomes" id="UP000069697">
    <property type="component" value="Unassembled WGS sequence"/>
</dbReference>
<dbReference type="Pfam" id="PF00534">
    <property type="entry name" value="Glycos_transf_1"/>
    <property type="match status" value="1"/>
</dbReference>
<name>A0A100VRY8_PAEAM</name>
<sequence>MRKLRSNLKVLLRNSYHKMPVSEQTKKKAKNLFFRTFKGVLKDTGTYKIWEQSVAQVPQTEVAAVHSHAQTNDPIEIQYIQGLFRAADSKSPHYVKYKEASLPPQDFDVRLIAFYLPQFHPFSENDEWWGKGFTEWTNVTKAVPQFVGHYQPHLPDELGFYDLRLVDIMKRQAELAKQYGVHGFCFYHYWFTGHRLMERPVDQLLEHPEIDLPFCLCWANENWSRRWDGQENDILIEQKYSSEDDLAFIKDLSRYIKDSRYIKVNDKAVVLVYRPALFPNFKETAQIWREYCREAGIGEIHLLGVSWGIKHPDEFGLDGLVEFPPHSIHEYGSELINHEFNIVNPNFNGLIFDYEKYVNEEKYIFETDYRMYKGVSPSWDNTARKPNNGTIYHKSSPELYKKWLKNAINHTKSTFDDDKVVFINAWNEWAEGAHLEPDRKYGYAFLEATRESIVETNQEFERNIVFVSHDAHFNGAQLLSLHIIKALKQNFNYNIEMICQEGGILLTEFKKYANVHVLHPTDNKQETEKLIKRLSLKNYKVAISNTVISGGFVEVFHYNGIKTISMIHELPGVIKRYKAEKRAEQIATFSEKVIFPSDYVSQKFSEEVYRLDQEKTIILPQGLYKNNKYKNDNRTAREMLRRTLNLPDQASVVLGVGYADLRKGIDLFCEVATSVNDSNSDIIFVWVGNCNPDVMSSIPDRLKENVVFVPATPEVDLYYAGADLYLLTSREDPFPSVVMEAMNVGVPVIGFKDAGGFSDIVNENTGKLVDFLDTSGMTSEVIDLINNREQLAKKGQFGRELVEKQHYFMDYVYELLHLLGHEFKKVSVVLPNYNYERYLPERLDTIEKQTYPLYELLLLDDCSKDKSAQLIEEFSSNREIRVVKLLNSQNSGSVFKQWSKGIGEASGDYIWMAEADDLASPEFLEKVTVGFHKDSSVVMGYTQSKQMDSYGHILVDHYLDYTHDLDPLKWKSSYLNDGKKEISESLVIKNAIPNVSGTVFKKFDIQEILGELLEYKIAGDWLFYTWLLEKGNIYFNEQSLNYHRRHLNSVTISENNRLHYNEVVKMQDYIMARYEVTPTIQNKVNEYRVFLQEYLKLN</sequence>
<dbReference type="SUPFAM" id="SSF53448">
    <property type="entry name" value="Nucleotide-diphospho-sugar transferases"/>
    <property type="match status" value="1"/>
</dbReference>
<dbReference type="SUPFAM" id="SSF53756">
    <property type="entry name" value="UDP-Glycosyltransferase/glycogen phosphorylase"/>
    <property type="match status" value="1"/>
</dbReference>
<dbReference type="CDD" id="cd11579">
    <property type="entry name" value="Glyco_tran_WbsX"/>
    <property type="match status" value="1"/>
</dbReference>
<feature type="domain" description="Glycosyltransferase 2-like" evidence="2">
    <location>
        <begin position="827"/>
        <end position="956"/>
    </location>
</feature>
<dbReference type="Gene3D" id="3.90.550.10">
    <property type="entry name" value="Spore Coat Polysaccharide Biosynthesis Protein SpsA, Chain A"/>
    <property type="match status" value="1"/>
</dbReference>
<evidence type="ECO:0008006" key="5">
    <source>
        <dbReference type="Google" id="ProtNLM"/>
    </source>
</evidence>
<protein>
    <recommendedName>
        <fullName evidence="5">Glycosyltransferase</fullName>
    </recommendedName>
</protein>
<dbReference type="PANTHER" id="PTHR41244:SF1">
    <property type="entry name" value="GLYCOSYLTRANSFERASE"/>
    <property type="match status" value="1"/>
</dbReference>
<reference evidence="4" key="2">
    <citation type="submission" date="2016-01" db="EMBL/GenBank/DDBJ databases">
        <title>Draft Genome Sequence of Paenibacillus amylolyticus Heshi-A3 that Was Isolated from Fermented Rice Bran with Aging Salted Mackerel, Which Was Named Heshiko as Traditional Fermented Seafood in Japan.</title>
        <authorList>
            <person name="Akuzawa S."/>
            <person name="Nakagawa J."/>
            <person name="Kanekatsu T."/>
            <person name="Kubota E."/>
            <person name="Ohtake R."/>
            <person name="Suzuki T."/>
            <person name="Kanesaki Y."/>
        </authorList>
    </citation>
    <scope>NUCLEOTIDE SEQUENCE [LARGE SCALE GENOMIC DNA]</scope>
    <source>
        <strain evidence="4">Heshi-A3</strain>
    </source>
</reference>
<proteinExistence type="predicted"/>
<dbReference type="InterPro" id="IPR029044">
    <property type="entry name" value="Nucleotide-diphossugar_trans"/>
</dbReference>
<dbReference type="InterPro" id="IPR001173">
    <property type="entry name" value="Glyco_trans_2-like"/>
</dbReference>
<dbReference type="InterPro" id="IPR032719">
    <property type="entry name" value="WbsX"/>
</dbReference>
<reference evidence="3 4" key="1">
    <citation type="journal article" date="2016" name="Genome Announc.">
        <title>Draft Genome Sequence of Paenibacillus amylolyticus Heshi-A3, Isolated from Fermented Rice Bran in a Japanese Fermented Seafood Dish.</title>
        <authorList>
            <person name="Akuzawa S."/>
            <person name="Nagaoka J."/>
            <person name="Kanekatsu M."/>
            <person name="Kubota E."/>
            <person name="Ohtake R."/>
            <person name="Suzuki T."/>
            <person name="Kanesaki Y."/>
        </authorList>
    </citation>
    <scope>NUCLEOTIDE SEQUENCE [LARGE SCALE GENOMIC DNA]</scope>
    <source>
        <strain evidence="3 4">Heshi-A3</strain>
    </source>
</reference>
<organism evidence="3 4">
    <name type="scientific">Paenibacillus amylolyticus</name>
    <dbReference type="NCBI Taxonomy" id="1451"/>
    <lineage>
        <taxon>Bacteria</taxon>
        <taxon>Bacillati</taxon>
        <taxon>Bacillota</taxon>
        <taxon>Bacilli</taxon>
        <taxon>Bacillales</taxon>
        <taxon>Paenibacillaceae</taxon>
        <taxon>Paenibacillus</taxon>
    </lineage>
</organism>
<dbReference type="GO" id="GO:0016757">
    <property type="term" value="F:glycosyltransferase activity"/>
    <property type="evidence" value="ECO:0007669"/>
    <property type="project" value="InterPro"/>
</dbReference>
<accession>A0A100VRY8</accession>
<comment type="caution">
    <text evidence="3">The sequence shown here is derived from an EMBL/GenBank/DDBJ whole genome shotgun (WGS) entry which is preliminary data.</text>
</comment>
<dbReference type="Pfam" id="PF00535">
    <property type="entry name" value="Glycos_transf_2"/>
    <property type="match status" value="1"/>
</dbReference>
<dbReference type="InterPro" id="IPR001296">
    <property type="entry name" value="Glyco_trans_1"/>
</dbReference>
<evidence type="ECO:0000313" key="4">
    <source>
        <dbReference type="Proteomes" id="UP000069697"/>
    </source>
</evidence>